<dbReference type="InterPro" id="IPR021886">
    <property type="entry name" value="MgsA_C"/>
</dbReference>
<evidence type="ECO:0000256" key="2">
    <source>
        <dbReference type="ARBA" id="ARBA00022741"/>
    </source>
</evidence>
<feature type="region of interest" description="Disordered" evidence="4">
    <location>
        <begin position="46"/>
        <end position="98"/>
    </location>
</feature>
<dbReference type="SMART" id="SM00382">
    <property type="entry name" value="AAA"/>
    <property type="match status" value="1"/>
</dbReference>
<dbReference type="PANTHER" id="PTHR13779:SF7">
    <property type="entry name" value="ATPASE WRNIP1"/>
    <property type="match status" value="1"/>
</dbReference>
<dbReference type="InterPro" id="IPR027417">
    <property type="entry name" value="P-loop_NTPase"/>
</dbReference>
<dbReference type="GO" id="GO:0017116">
    <property type="term" value="F:single-stranded DNA helicase activity"/>
    <property type="evidence" value="ECO:0007669"/>
    <property type="project" value="TreeGrafter"/>
</dbReference>
<name>A0AB34JH67_PRYPA</name>
<dbReference type="GO" id="GO:0016887">
    <property type="term" value="F:ATP hydrolysis activity"/>
    <property type="evidence" value="ECO:0007669"/>
    <property type="project" value="InterPro"/>
</dbReference>
<gene>
    <name evidence="6" type="ORF">AB1Y20_022514</name>
</gene>
<dbReference type="GO" id="GO:0005634">
    <property type="term" value="C:nucleus"/>
    <property type="evidence" value="ECO:0007669"/>
    <property type="project" value="TreeGrafter"/>
</dbReference>
<dbReference type="PANTHER" id="PTHR13779">
    <property type="entry name" value="WERNER HELICASE-INTERACTING PROTEIN 1 FAMILY MEMBER"/>
    <property type="match status" value="1"/>
</dbReference>
<dbReference type="InterPro" id="IPR008921">
    <property type="entry name" value="DNA_pol3_clamp-load_cplx_C"/>
</dbReference>
<feature type="domain" description="AAA+ ATPase" evidence="5">
    <location>
        <begin position="131"/>
        <end position="249"/>
    </location>
</feature>
<dbReference type="FunFam" id="1.20.272.10:FF:000001">
    <property type="entry name" value="Putative AAA family ATPase"/>
    <property type="match status" value="1"/>
</dbReference>
<dbReference type="GO" id="GO:0005524">
    <property type="term" value="F:ATP binding"/>
    <property type="evidence" value="ECO:0007669"/>
    <property type="project" value="UniProtKB-KW"/>
</dbReference>
<keyword evidence="3" id="KW-0067">ATP-binding</keyword>
<evidence type="ECO:0000256" key="3">
    <source>
        <dbReference type="ARBA" id="ARBA00022840"/>
    </source>
</evidence>
<dbReference type="Pfam" id="PF16193">
    <property type="entry name" value="AAA_assoc_2"/>
    <property type="match status" value="1"/>
</dbReference>
<dbReference type="SUPFAM" id="SSF52540">
    <property type="entry name" value="P-loop containing nucleoside triphosphate hydrolases"/>
    <property type="match status" value="1"/>
</dbReference>
<feature type="region of interest" description="Disordered" evidence="4">
    <location>
        <begin position="501"/>
        <end position="564"/>
    </location>
</feature>
<comment type="caution">
    <text evidence="6">The sequence shown here is derived from an EMBL/GenBank/DDBJ whole genome shotgun (WGS) entry which is preliminary data.</text>
</comment>
<dbReference type="Gene3D" id="1.20.272.10">
    <property type="match status" value="1"/>
</dbReference>
<dbReference type="EMBL" id="JBGBPQ010000008">
    <property type="protein sequence ID" value="KAL1520955.1"/>
    <property type="molecule type" value="Genomic_DNA"/>
</dbReference>
<evidence type="ECO:0000313" key="7">
    <source>
        <dbReference type="Proteomes" id="UP001515480"/>
    </source>
</evidence>
<keyword evidence="7" id="KW-1185">Reference proteome</keyword>
<dbReference type="InterPro" id="IPR051314">
    <property type="entry name" value="AAA_ATPase_RarA/MGS1/WRNIP1"/>
</dbReference>
<keyword evidence="2" id="KW-0547">Nucleotide-binding</keyword>
<evidence type="ECO:0000259" key="5">
    <source>
        <dbReference type="SMART" id="SM00382"/>
    </source>
</evidence>
<dbReference type="Proteomes" id="UP001515480">
    <property type="component" value="Unassembled WGS sequence"/>
</dbReference>
<comment type="similarity">
    <text evidence="1">Belongs to the AAA ATPase family. RarA/MGS1/WRNIP1 subfamily.</text>
</comment>
<proteinExistence type="inferred from homology"/>
<dbReference type="GO" id="GO:0008047">
    <property type="term" value="F:enzyme activator activity"/>
    <property type="evidence" value="ECO:0007669"/>
    <property type="project" value="TreeGrafter"/>
</dbReference>
<dbReference type="GO" id="GO:0003677">
    <property type="term" value="F:DNA binding"/>
    <property type="evidence" value="ECO:0007669"/>
    <property type="project" value="InterPro"/>
</dbReference>
<dbReference type="Gene3D" id="1.10.3710.10">
    <property type="entry name" value="DNA polymerase III clamp loader subunits, C-terminal domain"/>
    <property type="match status" value="1"/>
</dbReference>
<dbReference type="Gene3D" id="1.10.8.60">
    <property type="match status" value="1"/>
</dbReference>
<organism evidence="6 7">
    <name type="scientific">Prymnesium parvum</name>
    <name type="common">Toxic golden alga</name>
    <dbReference type="NCBI Taxonomy" id="97485"/>
    <lineage>
        <taxon>Eukaryota</taxon>
        <taxon>Haptista</taxon>
        <taxon>Haptophyta</taxon>
        <taxon>Prymnesiophyceae</taxon>
        <taxon>Prymnesiales</taxon>
        <taxon>Prymnesiaceae</taxon>
        <taxon>Prymnesium</taxon>
    </lineage>
</organism>
<evidence type="ECO:0000256" key="1">
    <source>
        <dbReference type="ARBA" id="ARBA00008959"/>
    </source>
</evidence>
<dbReference type="InterPro" id="IPR003959">
    <property type="entry name" value="ATPase_AAA_core"/>
</dbReference>
<dbReference type="SUPFAM" id="SSF48019">
    <property type="entry name" value="post-AAA+ oligomerization domain-like"/>
    <property type="match status" value="1"/>
</dbReference>
<dbReference type="GO" id="GO:0000731">
    <property type="term" value="P:DNA synthesis involved in DNA repair"/>
    <property type="evidence" value="ECO:0007669"/>
    <property type="project" value="TreeGrafter"/>
</dbReference>
<dbReference type="Gene3D" id="3.40.50.300">
    <property type="entry name" value="P-loop containing nucleotide triphosphate hydrolases"/>
    <property type="match status" value="1"/>
</dbReference>
<dbReference type="InterPro" id="IPR003593">
    <property type="entry name" value="AAA+_ATPase"/>
</dbReference>
<protein>
    <recommendedName>
        <fullName evidence="5">AAA+ ATPase domain-containing protein</fullName>
    </recommendedName>
</protein>
<dbReference type="Pfam" id="PF00004">
    <property type="entry name" value="AAA"/>
    <property type="match status" value="1"/>
</dbReference>
<accession>A0AB34JH67</accession>
<dbReference type="InterPro" id="IPR032423">
    <property type="entry name" value="AAA_assoc_2"/>
</dbReference>
<feature type="compositionally biased region" description="Low complexity" evidence="4">
    <location>
        <begin position="520"/>
        <end position="541"/>
    </location>
</feature>
<feature type="compositionally biased region" description="Low complexity" evidence="4">
    <location>
        <begin position="77"/>
        <end position="92"/>
    </location>
</feature>
<sequence length="585" mass="61704">MAEAEDRAALLQQFRAVVGAEAPQSELEELLHRADHSLPAAINAFFERPRPTDPPAPKRRAIGGPTAAAEACKPPVSAAQPREQAAAPPSRSATRERRPLAERMRPMLIEHLVGQDAALNSVLVEALQRDALPSLLLWGPPGSGKTSFASVIAATTRQHFRAISAAKAGVAEVRDELSRAAGAARLGGKGTILFVDEIHRWSKAQQDALLMDCERGTVTLIGATTENPSFSLNKAILSRCRLLVFEKLPPAAIRAVVLRAVASDGALSGVRLADDAIDAIAAVADGDARMALGVLELAATGGERHAPIDGARVRAASQRAALYDRNGDAHYDLISAVHKALRGGSVDAALYYATRMLTAGEDPRYITRRLIRFASEDVGLADPQALPQAVAADQSVAAIGMPEAGVVIAQCIAYLALAPKSCAIYRAYNEAVRACKQRPHAPVPLHIRNAPTGMMKQLGYGEGYEYNPANGYVRGCSQGYLPSELGDVRFFDPNDCEPGHVLHFTQPQTSDDPDARCAKAAPSHAAASTASTSGSSTPHSGWRPSSAHPCSADSSGNLPWANGADFPNAEASCTSVASDGVVEEE</sequence>
<reference evidence="6 7" key="1">
    <citation type="journal article" date="2024" name="Science">
        <title>Giant polyketide synthase enzymes in the biosynthesis of giant marine polyether toxins.</title>
        <authorList>
            <person name="Fallon T.R."/>
            <person name="Shende V.V."/>
            <person name="Wierzbicki I.H."/>
            <person name="Pendleton A.L."/>
            <person name="Watervoot N.F."/>
            <person name="Auber R.P."/>
            <person name="Gonzalez D.J."/>
            <person name="Wisecaver J.H."/>
            <person name="Moore B.S."/>
        </authorList>
    </citation>
    <scope>NUCLEOTIDE SEQUENCE [LARGE SCALE GENOMIC DNA]</scope>
    <source>
        <strain evidence="6 7">12B1</strain>
    </source>
</reference>
<dbReference type="GO" id="GO:0006261">
    <property type="term" value="P:DNA-templated DNA replication"/>
    <property type="evidence" value="ECO:0007669"/>
    <property type="project" value="TreeGrafter"/>
</dbReference>
<dbReference type="Pfam" id="PF12002">
    <property type="entry name" value="MgsA_C"/>
    <property type="match status" value="1"/>
</dbReference>
<dbReference type="CDD" id="cd00009">
    <property type="entry name" value="AAA"/>
    <property type="match status" value="1"/>
</dbReference>
<evidence type="ECO:0000256" key="4">
    <source>
        <dbReference type="SAM" id="MobiDB-lite"/>
    </source>
</evidence>
<dbReference type="AlphaFoldDB" id="A0AB34JH67"/>
<evidence type="ECO:0000313" key="6">
    <source>
        <dbReference type="EMBL" id="KAL1520955.1"/>
    </source>
</evidence>